<keyword evidence="3 8" id="KW-0489">Methyltransferase</keyword>
<dbReference type="SUPFAM" id="SSF53335">
    <property type="entry name" value="S-adenosyl-L-methionine-dependent methyltransferases"/>
    <property type="match status" value="1"/>
</dbReference>
<name>A0A8K0AGP0_ANDGO</name>
<dbReference type="InterPro" id="IPR002877">
    <property type="entry name" value="RNA_MeTrfase_FtsJ_dom"/>
</dbReference>
<accession>A0A8K0AGP0</accession>
<keyword evidence="2" id="KW-0698">rRNA processing</keyword>
<evidence type="ECO:0000313" key="9">
    <source>
        <dbReference type="Proteomes" id="UP000799049"/>
    </source>
</evidence>
<evidence type="ECO:0000256" key="4">
    <source>
        <dbReference type="ARBA" id="ARBA00022679"/>
    </source>
</evidence>
<dbReference type="EMBL" id="VRVR01000053">
    <property type="protein sequence ID" value="KAF0852203.1"/>
    <property type="molecule type" value="Genomic_DNA"/>
</dbReference>
<dbReference type="Pfam" id="PF01728">
    <property type="entry name" value="FtsJ"/>
    <property type="match status" value="1"/>
</dbReference>
<comment type="similarity">
    <text evidence="1">Belongs to the class I-like SAM-binding methyltransferase superfamily. RNA methyltransferase RlmE family.</text>
</comment>
<evidence type="ECO:0000313" key="8">
    <source>
        <dbReference type="EMBL" id="KAF0852203.1"/>
    </source>
</evidence>
<dbReference type="InterPro" id="IPR050082">
    <property type="entry name" value="RNA_methyltr_RlmE"/>
</dbReference>
<dbReference type="Gene3D" id="3.40.50.150">
    <property type="entry name" value="Vaccinia Virus protein VP39"/>
    <property type="match status" value="1"/>
</dbReference>
<keyword evidence="4" id="KW-0808">Transferase</keyword>
<feature type="domain" description="Ribosomal RNA methyltransferase FtsJ" evidence="7">
    <location>
        <begin position="57"/>
        <end position="276"/>
    </location>
</feature>
<dbReference type="Proteomes" id="UP000799049">
    <property type="component" value="Unassembled WGS sequence"/>
</dbReference>
<dbReference type="CDD" id="cd02440">
    <property type="entry name" value="AdoMet_MTases"/>
    <property type="match status" value="1"/>
</dbReference>
<sequence length="317" mass="35452">MMFMLQRLRLERHFSSGGPSKRVKVSAILGKSPSSTNWLRRQFSDPYVRLAQIQEMRSRSSFKLLQIDERSEFLTPGKRVIDLGSAPGGWSLVAAQKVNAVSSPLPSLMMAGHEKQLDEALRKQTKESRGHLARSLVAKRPVESRGLVISVDLQDIEPIEGVTFIKGNFLDALVQKQIRYHLDGREVDVVLSDMSPKTSGNSSMDHLRIMALAHAALGFAEEVLRPGGVFLCKIFQGAEEIILNKRLNENFLVVKHAKPQASREQSPEVYLLAQGFVPKYLQSDVPRDDPILEEEARQRMDDLVASIDADDHSKSVT</sequence>
<evidence type="ECO:0000256" key="6">
    <source>
        <dbReference type="ARBA" id="ARBA00041184"/>
    </source>
</evidence>
<reference evidence="8" key="1">
    <citation type="submission" date="2019-09" db="EMBL/GenBank/DDBJ databases">
        <title>The Mitochondrial Proteome of the Jakobid, Andalucia godoyi, a Protist With the Most Gene-Rich and Bacteria-Like Mitochondrial Genome.</title>
        <authorList>
            <person name="Gray M.W."/>
            <person name="Burger G."/>
            <person name="Derelle R."/>
            <person name="Klimes V."/>
            <person name="Leger M."/>
            <person name="Sarrasin M."/>
            <person name="Vlcek C."/>
            <person name="Roger A.J."/>
            <person name="Elias M."/>
            <person name="Lang B.F."/>
        </authorList>
    </citation>
    <scope>NUCLEOTIDE SEQUENCE</scope>
    <source>
        <strain evidence="8">And28</strain>
    </source>
</reference>
<dbReference type="AlphaFoldDB" id="A0A8K0AGP0"/>
<dbReference type="InterPro" id="IPR029063">
    <property type="entry name" value="SAM-dependent_MTases_sf"/>
</dbReference>
<protein>
    <recommendedName>
        <fullName evidence="6">rRNA methyltransferase 2, mitochondrial</fullName>
    </recommendedName>
</protein>
<dbReference type="PANTHER" id="PTHR10920">
    <property type="entry name" value="RIBOSOMAL RNA METHYLTRANSFERASE"/>
    <property type="match status" value="1"/>
</dbReference>
<keyword evidence="5" id="KW-0949">S-adenosyl-L-methionine</keyword>
<dbReference type="OrthoDB" id="20105at2759"/>
<evidence type="ECO:0000256" key="5">
    <source>
        <dbReference type="ARBA" id="ARBA00022691"/>
    </source>
</evidence>
<organism evidence="8 9">
    <name type="scientific">Andalucia godoyi</name>
    <name type="common">Flagellate</name>
    <dbReference type="NCBI Taxonomy" id="505711"/>
    <lineage>
        <taxon>Eukaryota</taxon>
        <taxon>Discoba</taxon>
        <taxon>Jakobida</taxon>
        <taxon>Andalucina</taxon>
        <taxon>Andaluciidae</taxon>
        <taxon>Andalucia</taxon>
    </lineage>
</organism>
<evidence type="ECO:0000256" key="3">
    <source>
        <dbReference type="ARBA" id="ARBA00022603"/>
    </source>
</evidence>
<dbReference type="InterPro" id="IPR015507">
    <property type="entry name" value="rRNA-MeTfrase_E"/>
</dbReference>
<evidence type="ECO:0000259" key="7">
    <source>
        <dbReference type="Pfam" id="PF01728"/>
    </source>
</evidence>
<gene>
    <name evidence="8" type="ORF">ANDGO_03488</name>
</gene>
<dbReference type="GO" id="GO:0008650">
    <property type="term" value="F:rRNA (uridine-2'-O-)-methyltransferase activity"/>
    <property type="evidence" value="ECO:0007669"/>
    <property type="project" value="TreeGrafter"/>
</dbReference>
<proteinExistence type="inferred from homology"/>
<evidence type="ECO:0000256" key="2">
    <source>
        <dbReference type="ARBA" id="ARBA00022552"/>
    </source>
</evidence>
<keyword evidence="9" id="KW-1185">Reference proteome</keyword>
<evidence type="ECO:0000256" key="1">
    <source>
        <dbReference type="ARBA" id="ARBA00009258"/>
    </source>
</evidence>
<dbReference type="PANTHER" id="PTHR10920:SF18">
    <property type="entry name" value="RRNA METHYLTRANSFERASE 2, MITOCHONDRIAL"/>
    <property type="match status" value="1"/>
</dbReference>
<dbReference type="HAMAP" id="MF_01547">
    <property type="entry name" value="RNA_methyltr_E"/>
    <property type="match status" value="1"/>
</dbReference>
<comment type="caution">
    <text evidence="8">The sequence shown here is derived from an EMBL/GenBank/DDBJ whole genome shotgun (WGS) entry which is preliminary data.</text>
</comment>